<dbReference type="RefSeq" id="WP_108916202.1">
    <property type="nucleotide sequence ID" value="NZ_BGJY01000005.1"/>
</dbReference>
<comment type="caution">
    <text evidence="1">The sequence shown here is derived from an EMBL/GenBank/DDBJ whole genome shotgun (WGS) entry which is preliminary data.</text>
</comment>
<gene>
    <name evidence="1" type="ORF">C5689_05100</name>
</gene>
<dbReference type="InterPro" id="IPR036520">
    <property type="entry name" value="UPF0759_sf"/>
</dbReference>
<evidence type="ECO:0000313" key="2">
    <source>
        <dbReference type="Proteomes" id="UP000245137"/>
    </source>
</evidence>
<dbReference type="EMBL" id="PUIV01000005">
    <property type="protein sequence ID" value="PWB94830.1"/>
    <property type="molecule type" value="Genomic_DNA"/>
</dbReference>
<dbReference type="SUPFAM" id="SSF117396">
    <property type="entry name" value="TM1631-like"/>
    <property type="match status" value="1"/>
</dbReference>
<dbReference type="InterPro" id="IPR002763">
    <property type="entry name" value="DUF72"/>
</dbReference>
<organism evidence="1 2">
    <name type="scientific">Methylosinus sporium</name>
    <dbReference type="NCBI Taxonomy" id="428"/>
    <lineage>
        <taxon>Bacteria</taxon>
        <taxon>Pseudomonadati</taxon>
        <taxon>Pseudomonadota</taxon>
        <taxon>Alphaproteobacteria</taxon>
        <taxon>Hyphomicrobiales</taxon>
        <taxon>Methylocystaceae</taxon>
        <taxon>Methylosinus</taxon>
    </lineage>
</organism>
<proteinExistence type="predicted"/>
<dbReference type="Gene3D" id="3.20.20.410">
    <property type="entry name" value="Protein of unknown function UPF0759"/>
    <property type="match status" value="1"/>
</dbReference>
<dbReference type="PANTHER" id="PTHR30348">
    <property type="entry name" value="UNCHARACTERIZED PROTEIN YECE"/>
    <property type="match status" value="1"/>
</dbReference>
<reference evidence="1 2" key="1">
    <citation type="journal article" date="2018" name="Appl. Microbiol. Biotechnol.">
        <title>Co-cultivation of the strictly anaerobic methanogen Methanosarcina barkeri with aerobic methanotrophs in an oxygen-limited membrane bioreactor.</title>
        <authorList>
            <person name="In 't Zandt M.H."/>
            <person name="van den Bosch T.J.M."/>
            <person name="Rijkers R."/>
            <person name="van Kessel M.A.H.J."/>
            <person name="Jetten M.S.M."/>
            <person name="Welte C.U."/>
        </authorList>
    </citation>
    <scope>NUCLEOTIDE SEQUENCE [LARGE SCALE GENOMIC DNA]</scope>
    <source>
        <strain evidence="1 2">DSM 17706</strain>
    </source>
</reference>
<accession>A0A2U1ST97</accession>
<name>A0A2U1ST97_METSR</name>
<dbReference type="Proteomes" id="UP000245137">
    <property type="component" value="Unassembled WGS sequence"/>
</dbReference>
<dbReference type="AlphaFoldDB" id="A0A2U1ST97"/>
<keyword evidence="2" id="KW-1185">Reference proteome</keyword>
<dbReference type="Pfam" id="PF01904">
    <property type="entry name" value="DUF72"/>
    <property type="match status" value="1"/>
</dbReference>
<dbReference type="PANTHER" id="PTHR30348:SF4">
    <property type="entry name" value="DUF72 DOMAIN-CONTAINING PROTEIN"/>
    <property type="match status" value="1"/>
</dbReference>
<sequence length="261" mass="29059">MIRIGIGGWSFAPWRGLFYPQDLPAGEELAFASRQVTAIEINATFYRTQSRASFVKWREATPDDFVFAVKAHRAAVNARALSETGEKIEHFLASGVTELSAKLGPILWQLPPYRRFHAEEIAAFLKLLPKKRGALRLRHALEVRHPSFLDEKFIALLRAENIAAVFVDSADDPAIADATADFVYARLKHTRDDRVIGYAAKDMDLWARRACEWEKGGTPADLPHLAAPAKTSAHDVFVFMIDGAKRRAPAAAQALIARLRA</sequence>
<dbReference type="OrthoDB" id="9780310at2"/>
<protein>
    <submittedName>
        <fullName evidence="1">DUF72 domain-containing protein</fullName>
    </submittedName>
</protein>
<evidence type="ECO:0000313" key="1">
    <source>
        <dbReference type="EMBL" id="PWB94830.1"/>
    </source>
</evidence>